<proteinExistence type="predicted"/>
<feature type="chain" id="PRO_5046818227" evidence="1">
    <location>
        <begin position="20"/>
        <end position="132"/>
    </location>
</feature>
<keyword evidence="1" id="KW-0732">Signal</keyword>
<dbReference type="Proteomes" id="UP000776276">
    <property type="component" value="Unassembled WGS sequence"/>
</dbReference>
<name>A0ABS6BIH4_9SPHN</name>
<dbReference type="PANTHER" id="PTHR38599">
    <property type="entry name" value="CUPIN DOMAIN PROTEIN (AFU_ORTHOLOGUE AFUA_3G13620)"/>
    <property type="match status" value="1"/>
</dbReference>
<feature type="signal peptide" evidence="1">
    <location>
        <begin position="1"/>
        <end position="19"/>
    </location>
</feature>
<comment type="caution">
    <text evidence="3">The sequence shown here is derived from an EMBL/GenBank/DDBJ whole genome shotgun (WGS) entry which is preliminary data.</text>
</comment>
<evidence type="ECO:0000256" key="1">
    <source>
        <dbReference type="SAM" id="SignalP"/>
    </source>
</evidence>
<accession>A0ABS6BIH4</accession>
<organism evidence="3 4">
    <name type="scientific">Sphingomonas quercus</name>
    <dbReference type="NCBI Taxonomy" id="2842451"/>
    <lineage>
        <taxon>Bacteria</taxon>
        <taxon>Pseudomonadati</taxon>
        <taxon>Pseudomonadota</taxon>
        <taxon>Alphaproteobacteria</taxon>
        <taxon>Sphingomonadales</taxon>
        <taxon>Sphingomonadaceae</taxon>
        <taxon>Sphingomonas</taxon>
    </lineage>
</organism>
<dbReference type="PANTHER" id="PTHR38599:SF1">
    <property type="entry name" value="CUPIN DOMAIN PROTEIN (AFU_ORTHOLOGUE AFUA_3G13620)"/>
    <property type="match status" value="1"/>
</dbReference>
<reference evidence="3 4" key="1">
    <citation type="submission" date="2021-06" db="EMBL/GenBank/DDBJ databases">
        <title>Sphingomonas sp. XMGL2, whole genome shotgun sequencing project.</title>
        <authorList>
            <person name="Zhao G."/>
            <person name="Shen L."/>
        </authorList>
    </citation>
    <scope>NUCLEOTIDE SEQUENCE [LARGE SCALE GENOMIC DNA]</scope>
    <source>
        <strain evidence="3 4">XMGL2</strain>
    </source>
</reference>
<evidence type="ECO:0000313" key="3">
    <source>
        <dbReference type="EMBL" id="MBU3078106.1"/>
    </source>
</evidence>
<keyword evidence="4" id="KW-1185">Reference proteome</keyword>
<sequence>MRHVITAITLLLGATAAQGAGVSARPSFAAAIPNIPGKSLKVVEVSFAPGAVDGSHRHASSAYIYAQVLEGAIRSQVEGEPARIFRVGEHWDEKPGAHHIGAANASKTRPARLLAVFVVDTDDTILTTPDKK</sequence>
<dbReference type="EMBL" id="JAHKRT010000004">
    <property type="protein sequence ID" value="MBU3078106.1"/>
    <property type="molecule type" value="Genomic_DNA"/>
</dbReference>
<protein>
    <submittedName>
        <fullName evidence="3">Cupin domain-containing protein</fullName>
    </submittedName>
</protein>
<evidence type="ECO:0000259" key="2">
    <source>
        <dbReference type="Pfam" id="PF07883"/>
    </source>
</evidence>
<dbReference type="CDD" id="cd02234">
    <property type="entry name" value="cupin_BLR7677-like"/>
    <property type="match status" value="1"/>
</dbReference>
<dbReference type="Pfam" id="PF07883">
    <property type="entry name" value="Cupin_2"/>
    <property type="match status" value="1"/>
</dbReference>
<dbReference type="RefSeq" id="WP_216323727.1">
    <property type="nucleotide sequence ID" value="NZ_JAHKRT010000004.1"/>
</dbReference>
<evidence type="ECO:0000313" key="4">
    <source>
        <dbReference type="Proteomes" id="UP000776276"/>
    </source>
</evidence>
<feature type="domain" description="Cupin type-2" evidence="2">
    <location>
        <begin position="44"/>
        <end position="117"/>
    </location>
</feature>
<dbReference type="InterPro" id="IPR013096">
    <property type="entry name" value="Cupin_2"/>
</dbReference>
<gene>
    <name evidence="3" type="ORF">KOF26_09530</name>
</gene>